<accession>A0ABY6GQE6</accession>
<feature type="signal peptide" evidence="1">
    <location>
        <begin position="1"/>
        <end position="28"/>
    </location>
</feature>
<protein>
    <recommendedName>
        <fullName evidence="4">Secreted protein</fullName>
    </recommendedName>
</protein>
<dbReference type="Proteomes" id="UP001163255">
    <property type="component" value="Chromosome"/>
</dbReference>
<feature type="chain" id="PRO_5045779420" description="Secreted protein" evidence="1">
    <location>
        <begin position="29"/>
        <end position="384"/>
    </location>
</feature>
<dbReference type="EMBL" id="CP103300">
    <property type="protein sequence ID" value="UYM14978.1"/>
    <property type="molecule type" value="Genomic_DNA"/>
</dbReference>
<keyword evidence="3" id="KW-1185">Reference proteome</keyword>
<proteinExistence type="predicted"/>
<keyword evidence="1" id="KW-0732">Signal</keyword>
<evidence type="ECO:0008006" key="4">
    <source>
        <dbReference type="Google" id="ProtNLM"/>
    </source>
</evidence>
<evidence type="ECO:0000256" key="1">
    <source>
        <dbReference type="SAM" id="SignalP"/>
    </source>
</evidence>
<organism evidence="2 3">
    <name type="scientific">Endozoicomonas euniceicola</name>
    <dbReference type="NCBI Taxonomy" id="1234143"/>
    <lineage>
        <taxon>Bacteria</taxon>
        <taxon>Pseudomonadati</taxon>
        <taxon>Pseudomonadota</taxon>
        <taxon>Gammaproteobacteria</taxon>
        <taxon>Oceanospirillales</taxon>
        <taxon>Endozoicomonadaceae</taxon>
        <taxon>Endozoicomonas</taxon>
    </lineage>
</organism>
<sequence length="384" mass="43556">MALSPKCLRRIKTLIIVLYAATSGSAFAGNKPISATTFKEISKKHADCHLLVLSIYQTNQKYLPPGLQCITTTETPAKTIVEQSSLTSHGVKYNCYFTLTEHHEGSIPNNCNDTVQASIPSTAPTKRYYYAPGHVTLERHLPGETAEALPHPLLTTLLNSKRLFIDYAYYPLGNGFELYCHLWKKPFKIWRRYSKSLRTVASQIKAMNSLVVRHQRNPIQQLWINILDSAKFVALTTWNSYEIYKHSVHFLNVQHTHEFSEGETILQLGSASFELYEESGDFLDALKNMPSIAKETLEDLALYTLILYNGYEAIAGMPEGKSIASYLYKLAQDGMLYVLNVPSSRYRDYNNLLISPQDGSSQPAVRGPELRVPLVRSYHDIRYY</sequence>
<name>A0ABY6GQE6_9GAMM</name>
<dbReference type="RefSeq" id="WP_262596756.1">
    <property type="nucleotide sequence ID" value="NZ_CP103300.1"/>
</dbReference>
<evidence type="ECO:0000313" key="2">
    <source>
        <dbReference type="EMBL" id="UYM14978.1"/>
    </source>
</evidence>
<gene>
    <name evidence="2" type="ORF">NX720_19195</name>
</gene>
<reference evidence="2" key="1">
    <citation type="submission" date="2022-10" db="EMBL/GenBank/DDBJ databases">
        <title>Completed Genome Sequence of two octocoral isolated bacterium, Endozoicomonas euniceicola EF212T and Endozoicomonas gorgoniicola PS125T.</title>
        <authorList>
            <person name="Chiou Y.-J."/>
            <person name="Chen Y.-H."/>
        </authorList>
    </citation>
    <scope>NUCLEOTIDE SEQUENCE</scope>
    <source>
        <strain evidence="2">EF212</strain>
    </source>
</reference>
<evidence type="ECO:0000313" key="3">
    <source>
        <dbReference type="Proteomes" id="UP001163255"/>
    </source>
</evidence>